<feature type="domain" description="TonB-dependent transporter Oar-like beta-barrel" evidence="9">
    <location>
        <begin position="329"/>
        <end position="1006"/>
    </location>
</feature>
<evidence type="ECO:0000259" key="9">
    <source>
        <dbReference type="Pfam" id="PF25183"/>
    </source>
</evidence>
<keyword evidence="7" id="KW-0732">Signal</keyword>
<dbReference type="InterPro" id="IPR008969">
    <property type="entry name" value="CarboxyPept-like_regulatory"/>
</dbReference>
<dbReference type="Gene3D" id="2.60.40.1120">
    <property type="entry name" value="Carboxypeptidase-like, regulatory domain"/>
    <property type="match status" value="1"/>
</dbReference>
<keyword evidence="4" id="KW-0812">Transmembrane</keyword>
<dbReference type="SUPFAM" id="SSF49464">
    <property type="entry name" value="Carboxypeptidase regulatory domain-like"/>
    <property type="match status" value="1"/>
</dbReference>
<gene>
    <name evidence="10" type="ORF">EDB95_4360</name>
</gene>
<dbReference type="AlphaFoldDB" id="A0A4R8DFZ0"/>
<sequence>MSLKKLLLTILVALGLPTLLLAQETTSGVSGKVTNSKNEALGGATVTAIHVPSGSKYHALTQPDGAFHLSNMRVGGPYRIEISYVGYGTKTFTDLTLQLGSPLDLTVTLADASQTISEVTITGSRNKNALISPERMGTSTNFSLQQLSILPTTGRNVDDFTRLVPQAQPRKSTVDGSTLGVSFAGESNKYNQFTIDGANATDVFGLAASGTNGGQASLNPIPFDAIDQVQVILAPYDVTLSGFVGGGVNAVTRSGTNTLHGSVYGFNTNQSFVGKQAVTGNSYGNFKDWTYGARLGGAFIKNKLFFFVNYEGERKSNPVSYMPGSATSQIRTTALDSITSFLKNESAHPGWSYNPGAYNGFNTDKHSDAVFARIDWNIDEKNKLTIRHSLVKGYNFIFSDAASSAYFYNTGYRFNSTNNSTVVELNSNISNKVSNVLRGTMTITRDNRKTPGTLFPYVKVSDNGATYYFGTDVSSQANSLGQNTYTITDNLNLYAGKNTFTFGTDDEFYHSKNVFLQGIVGSYTYASLASFFADAGGSATAYPTAYSTVYSTDKSNPEPAAKVSAGQFSLYAQDAYQAAPNFKLTLGIRADAPTFFTKPADNTTFNSTSLATSNGVATNQVAKTAVVLSPRVGFNWDVKNDKQTQIRGGVGIFMGRTPFVWLSNQYSNTGIGTISGSLNAAQVVTDNVHFNPTSPYQPAPSGIPLVINVTDPHYKYPRSLRSNLAIDQRLPWGLVGTLEGIFTKTIQDISYQDLNLAPSQYTLVLGNTTRPFYGSRNNASYANVLELTNTKQGYGYSITGKIEKPFSHGWTASVAYSIGHSYATNNGTSSVALSNWRYAYNVNGLNNLSLGHSNYDPGSRVIAYVGKRFEYGKIFSTSLGLIYSGTSGQRFSYVYYGNINGDDGSTLSAPTKPSTAGGADLIQLPGDSTQFVAHGGLTATQQWTAFQQFENSTKYMRKHIGQNTAINGDIMPWENHFDLKIAESIAFYKEHTLTITLDIFNVGNLVSKTWGRAYYLSNQESQPLNVDHFTVSGNTVKPYYYYTPQYGLNAQTGKPWGYADYESRWSMLLGLRYSF</sequence>
<keyword evidence="6" id="KW-0998">Cell outer membrane</keyword>
<feature type="chain" id="PRO_5020444189" evidence="7">
    <location>
        <begin position="23"/>
        <end position="1075"/>
    </location>
</feature>
<dbReference type="RefSeq" id="WP_133997120.1">
    <property type="nucleotide sequence ID" value="NZ_SODV01000002.1"/>
</dbReference>
<evidence type="ECO:0000256" key="4">
    <source>
        <dbReference type="ARBA" id="ARBA00022692"/>
    </source>
</evidence>
<evidence type="ECO:0000313" key="10">
    <source>
        <dbReference type="EMBL" id="TDW96529.1"/>
    </source>
</evidence>
<keyword evidence="5" id="KW-0472">Membrane</keyword>
<dbReference type="InterPro" id="IPR057601">
    <property type="entry name" value="Oar-like_b-barrel"/>
</dbReference>
<dbReference type="GO" id="GO:0015344">
    <property type="term" value="F:siderophore uptake transmembrane transporter activity"/>
    <property type="evidence" value="ECO:0007669"/>
    <property type="project" value="TreeGrafter"/>
</dbReference>
<dbReference type="Pfam" id="PF07715">
    <property type="entry name" value="Plug"/>
    <property type="match status" value="1"/>
</dbReference>
<comment type="subcellular location">
    <subcellularLocation>
        <location evidence="1">Cell outer membrane</location>
        <topology evidence="1">Multi-pass membrane protein</topology>
    </subcellularLocation>
</comment>
<evidence type="ECO:0000256" key="7">
    <source>
        <dbReference type="SAM" id="SignalP"/>
    </source>
</evidence>
<feature type="signal peptide" evidence="7">
    <location>
        <begin position="1"/>
        <end position="22"/>
    </location>
</feature>
<dbReference type="InterPro" id="IPR036942">
    <property type="entry name" value="Beta-barrel_TonB_sf"/>
</dbReference>
<dbReference type="Proteomes" id="UP000294498">
    <property type="component" value="Unassembled WGS sequence"/>
</dbReference>
<proteinExistence type="predicted"/>
<evidence type="ECO:0000256" key="6">
    <source>
        <dbReference type="ARBA" id="ARBA00023237"/>
    </source>
</evidence>
<dbReference type="InterPro" id="IPR037066">
    <property type="entry name" value="Plug_dom_sf"/>
</dbReference>
<dbReference type="InterPro" id="IPR012910">
    <property type="entry name" value="Plug_dom"/>
</dbReference>
<keyword evidence="11" id="KW-1185">Reference proteome</keyword>
<dbReference type="SUPFAM" id="SSF56935">
    <property type="entry name" value="Porins"/>
    <property type="match status" value="1"/>
</dbReference>
<comment type="caution">
    <text evidence="10">The sequence shown here is derived from an EMBL/GenBank/DDBJ whole genome shotgun (WGS) entry which is preliminary data.</text>
</comment>
<dbReference type="Pfam" id="PF25183">
    <property type="entry name" value="OMP_b-brl_4"/>
    <property type="match status" value="1"/>
</dbReference>
<dbReference type="OrthoDB" id="9768147at2"/>
<evidence type="ECO:0000256" key="1">
    <source>
        <dbReference type="ARBA" id="ARBA00004571"/>
    </source>
</evidence>
<dbReference type="InterPro" id="IPR039426">
    <property type="entry name" value="TonB-dep_rcpt-like"/>
</dbReference>
<keyword evidence="10" id="KW-0675">Receptor</keyword>
<evidence type="ECO:0000256" key="2">
    <source>
        <dbReference type="ARBA" id="ARBA00022448"/>
    </source>
</evidence>
<name>A0A4R8DFZ0_9BACT</name>
<dbReference type="Gene3D" id="2.170.130.10">
    <property type="entry name" value="TonB-dependent receptor, plug domain"/>
    <property type="match status" value="1"/>
</dbReference>
<accession>A0A4R8DFZ0</accession>
<dbReference type="Pfam" id="PF13620">
    <property type="entry name" value="CarboxypepD_reg"/>
    <property type="match status" value="1"/>
</dbReference>
<feature type="domain" description="TonB-dependent receptor plug" evidence="8">
    <location>
        <begin position="153"/>
        <end position="248"/>
    </location>
</feature>
<reference evidence="10 11" key="1">
    <citation type="submission" date="2019-03" db="EMBL/GenBank/DDBJ databases">
        <title>Genomic Encyclopedia of Type Strains, Phase IV (KMG-IV): sequencing the most valuable type-strain genomes for metagenomic binning, comparative biology and taxonomic classification.</title>
        <authorList>
            <person name="Goeker M."/>
        </authorList>
    </citation>
    <scope>NUCLEOTIDE SEQUENCE [LARGE SCALE GENOMIC DNA]</scope>
    <source>
        <strain evidence="10 11">DSM 100059</strain>
    </source>
</reference>
<evidence type="ECO:0000259" key="8">
    <source>
        <dbReference type="Pfam" id="PF07715"/>
    </source>
</evidence>
<evidence type="ECO:0000313" key="11">
    <source>
        <dbReference type="Proteomes" id="UP000294498"/>
    </source>
</evidence>
<dbReference type="GO" id="GO:0044718">
    <property type="term" value="P:siderophore transmembrane transport"/>
    <property type="evidence" value="ECO:0007669"/>
    <property type="project" value="TreeGrafter"/>
</dbReference>
<dbReference type="Gene3D" id="2.40.170.20">
    <property type="entry name" value="TonB-dependent receptor, beta-barrel domain"/>
    <property type="match status" value="1"/>
</dbReference>
<evidence type="ECO:0000256" key="5">
    <source>
        <dbReference type="ARBA" id="ARBA00023136"/>
    </source>
</evidence>
<dbReference type="PANTHER" id="PTHR30069">
    <property type="entry name" value="TONB-DEPENDENT OUTER MEMBRANE RECEPTOR"/>
    <property type="match status" value="1"/>
</dbReference>
<dbReference type="EMBL" id="SODV01000002">
    <property type="protein sequence ID" value="TDW96529.1"/>
    <property type="molecule type" value="Genomic_DNA"/>
</dbReference>
<organism evidence="10 11">
    <name type="scientific">Dinghuibacter silviterrae</name>
    <dbReference type="NCBI Taxonomy" id="1539049"/>
    <lineage>
        <taxon>Bacteria</taxon>
        <taxon>Pseudomonadati</taxon>
        <taxon>Bacteroidota</taxon>
        <taxon>Chitinophagia</taxon>
        <taxon>Chitinophagales</taxon>
        <taxon>Chitinophagaceae</taxon>
        <taxon>Dinghuibacter</taxon>
    </lineage>
</organism>
<keyword evidence="2" id="KW-0813">Transport</keyword>
<protein>
    <submittedName>
        <fullName evidence="10">TonB-dependent receptor-like protein</fullName>
    </submittedName>
</protein>
<evidence type="ECO:0000256" key="3">
    <source>
        <dbReference type="ARBA" id="ARBA00022452"/>
    </source>
</evidence>
<dbReference type="GO" id="GO:0009279">
    <property type="term" value="C:cell outer membrane"/>
    <property type="evidence" value="ECO:0007669"/>
    <property type="project" value="UniProtKB-SubCell"/>
</dbReference>
<keyword evidence="3" id="KW-1134">Transmembrane beta strand</keyword>
<dbReference type="PANTHER" id="PTHR30069:SF46">
    <property type="entry name" value="OAR PROTEIN"/>
    <property type="match status" value="1"/>
</dbReference>